<dbReference type="EMBL" id="KV417598">
    <property type="protein sequence ID" value="KZP16032.1"/>
    <property type="molecule type" value="Genomic_DNA"/>
</dbReference>
<protein>
    <submittedName>
        <fullName evidence="1">Uncharacterized protein</fullName>
    </submittedName>
</protein>
<keyword evidence="2" id="KW-1185">Reference proteome</keyword>
<proteinExistence type="predicted"/>
<name>A0A166ERF1_9AGAM</name>
<organism evidence="1 2">
    <name type="scientific">Athelia psychrophila</name>
    <dbReference type="NCBI Taxonomy" id="1759441"/>
    <lineage>
        <taxon>Eukaryota</taxon>
        <taxon>Fungi</taxon>
        <taxon>Dikarya</taxon>
        <taxon>Basidiomycota</taxon>
        <taxon>Agaricomycotina</taxon>
        <taxon>Agaricomycetes</taxon>
        <taxon>Agaricomycetidae</taxon>
        <taxon>Atheliales</taxon>
        <taxon>Atheliaceae</taxon>
        <taxon>Athelia</taxon>
    </lineage>
</organism>
<gene>
    <name evidence="1" type="ORF">FIBSPDRAFT_934891</name>
</gene>
<dbReference type="AlphaFoldDB" id="A0A166ERF1"/>
<dbReference type="Proteomes" id="UP000076532">
    <property type="component" value="Unassembled WGS sequence"/>
</dbReference>
<evidence type="ECO:0000313" key="1">
    <source>
        <dbReference type="EMBL" id="KZP16032.1"/>
    </source>
</evidence>
<evidence type="ECO:0000313" key="2">
    <source>
        <dbReference type="Proteomes" id="UP000076532"/>
    </source>
</evidence>
<reference evidence="1 2" key="1">
    <citation type="journal article" date="2016" name="Mol. Biol. Evol.">
        <title>Comparative Genomics of Early-Diverging Mushroom-Forming Fungi Provides Insights into the Origins of Lignocellulose Decay Capabilities.</title>
        <authorList>
            <person name="Nagy L.G."/>
            <person name="Riley R."/>
            <person name="Tritt A."/>
            <person name="Adam C."/>
            <person name="Daum C."/>
            <person name="Floudas D."/>
            <person name="Sun H."/>
            <person name="Yadav J.S."/>
            <person name="Pangilinan J."/>
            <person name="Larsson K.H."/>
            <person name="Matsuura K."/>
            <person name="Barry K."/>
            <person name="Labutti K."/>
            <person name="Kuo R."/>
            <person name="Ohm R.A."/>
            <person name="Bhattacharya S.S."/>
            <person name="Shirouzu T."/>
            <person name="Yoshinaga Y."/>
            <person name="Martin F.M."/>
            <person name="Grigoriev I.V."/>
            <person name="Hibbett D.S."/>
        </authorList>
    </citation>
    <scope>NUCLEOTIDE SEQUENCE [LARGE SCALE GENOMIC DNA]</scope>
    <source>
        <strain evidence="1 2">CBS 109695</strain>
    </source>
</reference>
<accession>A0A166ERF1</accession>
<dbReference type="STRING" id="436010.A0A166ERF1"/>
<dbReference type="OrthoDB" id="196847at2759"/>
<sequence>MSSPGHIQEKERGRPPISVPELSDMIIDVIHADELGWSAVAVYTAQGTSNATVADEATKLDDPSWFASPERIVDIAKRFTQAKLRARLNSLLPIPERLNVTFIGLAPETLRIARNNMLTKSAADIHVFVIKTLDGAGGCGTRVVSTQEGSRRRSNGSLDYFGIALCMGGTQLGQFPSEKALGRNEITSRSRSPATVPETWPNYGSESARYQGVGAFACLVNSRSGDWVHGVSIAWPAGRGVHVDTWLCRAGYESAMWEQTLAVLALRETSVGNEEGGVKTNRAVVTRVVAHAHGEEGECDMMWLERALRDAVRIGTELLKPRMGGLGLPRQQGPSPRPLGATFHLVLSPPGYKAAADTKQQIHQILGPVDFLCRLAQ</sequence>